<dbReference type="GO" id="GO:0003677">
    <property type="term" value="F:DNA binding"/>
    <property type="evidence" value="ECO:0007669"/>
    <property type="project" value="TreeGrafter"/>
</dbReference>
<dbReference type="Pfam" id="PF00271">
    <property type="entry name" value="Helicase_C"/>
    <property type="match status" value="1"/>
</dbReference>
<proteinExistence type="predicted"/>
<dbReference type="GO" id="GO:0016887">
    <property type="term" value="F:ATP hydrolysis activity"/>
    <property type="evidence" value="ECO:0007669"/>
    <property type="project" value="TreeGrafter"/>
</dbReference>
<evidence type="ECO:0000313" key="4">
    <source>
        <dbReference type="Proteomes" id="UP000249364"/>
    </source>
</evidence>
<protein>
    <submittedName>
        <fullName evidence="3">Helicase-like protein</fullName>
    </submittedName>
</protein>
<dbReference type="RefSeq" id="WP_342742040.1">
    <property type="nucleotide sequence ID" value="NZ_MEHT01000014.1"/>
</dbReference>
<dbReference type="InterPro" id="IPR027417">
    <property type="entry name" value="P-loop_NTPase"/>
</dbReference>
<sequence>MPRSPWRSAQFNPEALEAALATEARAQNALDQFHRHRAGPAIGFCCSVRHAEFMAAFFRGRGLRAVAVHSGPGSAPRATSLDQLGRGEIDILFAVDLFNEGVDVPAIGTVMMLRPTESVILWLQQLGRGLRRVEGKVLRVIDYIGNHRVFLTKLRALLDAGPGDRSLALRLEQAVVGQLPLPPGCSVTYDLRVIEILCDLLRPKSGMEDLEAQYRDFHLRNGRRPRAAEVAAMGFDPARNGHGGWFDFLRDMGDPVDAPALATVGDLLRRVERDRSLTLPALEALRRLRDSTPTPEDERAF</sequence>
<evidence type="ECO:0000259" key="1">
    <source>
        <dbReference type="PROSITE" id="PS50206"/>
    </source>
</evidence>
<comment type="caution">
    <text evidence="3">The sequence shown here is derived from an EMBL/GenBank/DDBJ whole genome shotgun (WGS) entry which is preliminary data.</text>
</comment>
<dbReference type="Proteomes" id="UP000249364">
    <property type="component" value="Unassembled WGS sequence"/>
</dbReference>
<dbReference type="GO" id="GO:0004386">
    <property type="term" value="F:helicase activity"/>
    <property type="evidence" value="ECO:0007669"/>
    <property type="project" value="UniProtKB-KW"/>
</dbReference>
<dbReference type="PANTHER" id="PTHR47962">
    <property type="entry name" value="ATP-DEPENDENT HELICASE LHR-RELATED-RELATED"/>
    <property type="match status" value="1"/>
</dbReference>
<dbReference type="AlphaFoldDB" id="A0A2W7QDV4"/>
<feature type="domain" description="Rhodanese" evidence="1">
    <location>
        <begin position="227"/>
        <end position="257"/>
    </location>
</feature>
<dbReference type="PROSITE" id="PS51194">
    <property type="entry name" value="HELICASE_CTER"/>
    <property type="match status" value="1"/>
</dbReference>
<dbReference type="InterPro" id="IPR001763">
    <property type="entry name" value="Rhodanese-like_dom"/>
</dbReference>
<dbReference type="PROSITE" id="PS50206">
    <property type="entry name" value="RHODANESE_3"/>
    <property type="match status" value="1"/>
</dbReference>
<keyword evidence="3" id="KW-0067">ATP-binding</keyword>
<keyword evidence="3" id="KW-0378">Hydrolase</keyword>
<keyword evidence="3" id="KW-0347">Helicase</keyword>
<organism evidence="3 4">
    <name type="scientific">Roseinatronobacter thiooxidans</name>
    <dbReference type="NCBI Taxonomy" id="121821"/>
    <lineage>
        <taxon>Bacteria</taxon>
        <taxon>Pseudomonadati</taxon>
        <taxon>Pseudomonadota</taxon>
        <taxon>Alphaproteobacteria</taxon>
        <taxon>Rhodobacterales</taxon>
        <taxon>Paracoccaceae</taxon>
        <taxon>Roseinatronobacter</taxon>
    </lineage>
</organism>
<dbReference type="InterPro" id="IPR052511">
    <property type="entry name" value="ATP-dep_Helicase"/>
</dbReference>
<feature type="domain" description="Helicase C-terminal" evidence="2">
    <location>
        <begin position="25"/>
        <end position="175"/>
    </location>
</feature>
<dbReference type="Gene3D" id="3.40.50.300">
    <property type="entry name" value="P-loop containing nucleotide triphosphate hydrolases"/>
    <property type="match status" value="1"/>
</dbReference>
<dbReference type="SMART" id="SM00490">
    <property type="entry name" value="HELICc"/>
    <property type="match status" value="1"/>
</dbReference>
<accession>A0A2W7QDV4</accession>
<dbReference type="PANTHER" id="PTHR47962:SF7">
    <property type="entry name" value="MITOCHONDRIAL ATP-DEPENDENT HELICASE IRC3-RELATED"/>
    <property type="match status" value="1"/>
</dbReference>
<name>A0A2W7QDV4_9RHOB</name>
<keyword evidence="3" id="KW-0547">Nucleotide-binding</keyword>
<dbReference type="InterPro" id="IPR001650">
    <property type="entry name" value="Helicase_C-like"/>
</dbReference>
<gene>
    <name evidence="3" type="ORF">LY56_03394</name>
</gene>
<keyword evidence="4" id="KW-1185">Reference proteome</keyword>
<dbReference type="EMBL" id="QKZQ01000028">
    <property type="protein sequence ID" value="PZX36745.1"/>
    <property type="molecule type" value="Genomic_DNA"/>
</dbReference>
<dbReference type="SUPFAM" id="SSF52540">
    <property type="entry name" value="P-loop containing nucleoside triphosphate hydrolases"/>
    <property type="match status" value="1"/>
</dbReference>
<dbReference type="STRING" id="121821.GCA_001870675_00607"/>
<evidence type="ECO:0000313" key="3">
    <source>
        <dbReference type="EMBL" id="PZX36745.1"/>
    </source>
</evidence>
<reference evidence="3 4" key="1">
    <citation type="submission" date="2018-06" db="EMBL/GenBank/DDBJ databases">
        <title>Genomic Encyclopedia of Archaeal and Bacterial Type Strains, Phase II (KMG-II): from individual species to whole genera.</title>
        <authorList>
            <person name="Goeker M."/>
        </authorList>
    </citation>
    <scope>NUCLEOTIDE SEQUENCE [LARGE SCALE GENOMIC DNA]</scope>
    <source>
        <strain evidence="3 4">DSM 13087</strain>
    </source>
</reference>
<dbReference type="CDD" id="cd18799">
    <property type="entry name" value="SF2_C_EcoAI-like"/>
    <property type="match status" value="1"/>
</dbReference>
<evidence type="ECO:0000259" key="2">
    <source>
        <dbReference type="PROSITE" id="PS51194"/>
    </source>
</evidence>